<dbReference type="Proteomes" id="UP000054270">
    <property type="component" value="Unassembled WGS sequence"/>
</dbReference>
<protein>
    <submittedName>
        <fullName evidence="2">Uncharacterized protein</fullName>
    </submittedName>
</protein>
<feature type="compositionally biased region" description="Polar residues" evidence="1">
    <location>
        <begin position="34"/>
        <end position="46"/>
    </location>
</feature>
<dbReference type="OrthoDB" id="10628359at2759"/>
<feature type="compositionally biased region" description="Pro residues" evidence="1">
    <location>
        <begin position="95"/>
        <end position="109"/>
    </location>
</feature>
<dbReference type="AlphaFoldDB" id="A0A0D2KPX8"/>
<feature type="region of interest" description="Disordered" evidence="1">
    <location>
        <begin position="1"/>
        <end position="204"/>
    </location>
</feature>
<feature type="compositionally biased region" description="Polar residues" evidence="1">
    <location>
        <begin position="1"/>
        <end position="22"/>
    </location>
</feature>
<evidence type="ECO:0000256" key="1">
    <source>
        <dbReference type="SAM" id="MobiDB-lite"/>
    </source>
</evidence>
<feature type="compositionally biased region" description="Low complexity" evidence="1">
    <location>
        <begin position="119"/>
        <end position="129"/>
    </location>
</feature>
<gene>
    <name evidence="2" type="ORF">HYPSUDRAFT_47164</name>
</gene>
<proteinExistence type="predicted"/>
<sequence length="412" mass="46805">MYSNAQLPQRHTLSPASDSTRSSGRESAAPLEVSYTTSDNSDTNGVGYQYDNARKRAIRMAQQGSGDPTIPEEAPQNGQSDTFVRGRAPAQAYAPLPPQMTPAQQPPASLPEQGRWANSSDTTSQTTSRRQVEPSAVFVEPDSGINWTAERKKDREERMLERTEREQERTQRRREMDERAQERQERKKERDERALEREERRREKEELLRLKSIPGGGDTDYAASRQKIQELEQANEVLAAELDALKGELRGVKEAMQAEQDKTNSLVQYMKLFQFPDERMINVNKLRNLIACAQQKVATIVNLKSANWWMALGPSQGNHDRIEKALALVGNRRVDGIASSLFQCEPAMAYVVEYHSRLESERNQDYTVFGCFSRDVYSQAWNALNKIGDERGRIEPVAFNALINFVCSEERS</sequence>
<dbReference type="EMBL" id="KN817617">
    <property type="protein sequence ID" value="KJA16667.1"/>
    <property type="molecule type" value="Genomic_DNA"/>
</dbReference>
<keyword evidence="3" id="KW-1185">Reference proteome</keyword>
<evidence type="ECO:0000313" key="2">
    <source>
        <dbReference type="EMBL" id="KJA16667.1"/>
    </source>
</evidence>
<reference evidence="3" key="1">
    <citation type="submission" date="2014-04" db="EMBL/GenBank/DDBJ databases">
        <title>Evolutionary Origins and Diversification of the Mycorrhizal Mutualists.</title>
        <authorList>
            <consortium name="DOE Joint Genome Institute"/>
            <consortium name="Mycorrhizal Genomics Consortium"/>
            <person name="Kohler A."/>
            <person name="Kuo A."/>
            <person name="Nagy L.G."/>
            <person name="Floudas D."/>
            <person name="Copeland A."/>
            <person name="Barry K.W."/>
            <person name="Cichocki N."/>
            <person name="Veneault-Fourrey C."/>
            <person name="LaButti K."/>
            <person name="Lindquist E.A."/>
            <person name="Lipzen A."/>
            <person name="Lundell T."/>
            <person name="Morin E."/>
            <person name="Murat C."/>
            <person name="Riley R."/>
            <person name="Ohm R."/>
            <person name="Sun H."/>
            <person name="Tunlid A."/>
            <person name="Henrissat B."/>
            <person name="Grigoriev I.V."/>
            <person name="Hibbett D.S."/>
            <person name="Martin F."/>
        </authorList>
    </citation>
    <scope>NUCLEOTIDE SEQUENCE [LARGE SCALE GENOMIC DNA]</scope>
    <source>
        <strain evidence="3">FD-334 SS-4</strain>
    </source>
</reference>
<evidence type="ECO:0000313" key="3">
    <source>
        <dbReference type="Proteomes" id="UP000054270"/>
    </source>
</evidence>
<accession>A0A0D2KPX8</accession>
<dbReference type="STRING" id="945553.A0A0D2KPX8"/>
<organism evidence="2 3">
    <name type="scientific">Hypholoma sublateritium (strain FD-334 SS-4)</name>
    <dbReference type="NCBI Taxonomy" id="945553"/>
    <lineage>
        <taxon>Eukaryota</taxon>
        <taxon>Fungi</taxon>
        <taxon>Dikarya</taxon>
        <taxon>Basidiomycota</taxon>
        <taxon>Agaricomycotina</taxon>
        <taxon>Agaricomycetes</taxon>
        <taxon>Agaricomycetidae</taxon>
        <taxon>Agaricales</taxon>
        <taxon>Agaricineae</taxon>
        <taxon>Strophariaceae</taxon>
        <taxon>Hypholoma</taxon>
    </lineage>
</organism>
<name>A0A0D2KPX8_HYPSF</name>
<feature type="compositionally biased region" description="Basic and acidic residues" evidence="1">
    <location>
        <begin position="149"/>
        <end position="204"/>
    </location>
</feature>